<accession>A0A4Z2JD65</accession>
<evidence type="ECO:0000256" key="2">
    <source>
        <dbReference type="SAM" id="Phobius"/>
    </source>
</evidence>
<dbReference type="Proteomes" id="UP000314294">
    <property type="component" value="Unassembled WGS sequence"/>
</dbReference>
<keyword evidence="2" id="KW-0812">Transmembrane</keyword>
<feature type="transmembrane region" description="Helical" evidence="2">
    <location>
        <begin position="65"/>
        <end position="87"/>
    </location>
</feature>
<comment type="caution">
    <text evidence="3">The sequence shown here is derived from an EMBL/GenBank/DDBJ whole genome shotgun (WGS) entry which is preliminary data.</text>
</comment>
<dbReference type="EMBL" id="SRLO01000007">
    <property type="protein sequence ID" value="TNN88169.1"/>
    <property type="molecule type" value="Genomic_DNA"/>
</dbReference>
<name>A0A4Z2JD65_9TELE</name>
<keyword evidence="2" id="KW-1133">Transmembrane helix</keyword>
<keyword evidence="4" id="KW-1185">Reference proteome</keyword>
<proteinExistence type="predicted"/>
<feature type="region of interest" description="Disordered" evidence="1">
    <location>
        <begin position="31"/>
        <end position="63"/>
    </location>
</feature>
<sequence>MAKPTSAFFRADTNHQTQLTTHDGVIGVLCNRRTPTQENPDTGEPRPSPQDIEDRHRKSSPGWRMPHLAAMALAVLMLSPVTILTVMPAR</sequence>
<evidence type="ECO:0000313" key="3">
    <source>
        <dbReference type="EMBL" id="TNN88169.1"/>
    </source>
</evidence>
<organism evidence="3 4">
    <name type="scientific">Liparis tanakae</name>
    <name type="common">Tanaka's snailfish</name>
    <dbReference type="NCBI Taxonomy" id="230148"/>
    <lineage>
        <taxon>Eukaryota</taxon>
        <taxon>Metazoa</taxon>
        <taxon>Chordata</taxon>
        <taxon>Craniata</taxon>
        <taxon>Vertebrata</taxon>
        <taxon>Euteleostomi</taxon>
        <taxon>Actinopterygii</taxon>
        <taxon>Neopterygii</taxon>
        <taxon>Teleostei</taxon>
        <taxon>Neoteleostei</taxon>
        <taxon>Acanthomorphata</taxon>
        <taxon>Eupercaria</taxon>
        <taxon>Perciformes</taxon>
        <taxon>Cottioidei</taxon>
        <taxon>Cottales</taxon>
        <taxon>Liparidae</taxon>
        <taxon>Liparis</taxon>
    </lineage>
</organism>
<dbReference type="AlphaFoldDB" id="A0A4Z2JD65"/>
<evidence type="ECO:0000313" key="4">
    <source>
        <dbReference type="Proteomes" id="UP000314294"/>
    </source>
</evidence>
<evidence type="ECO:0000256" key="1">
    <source>
        <dbReference type="SAM" id="MobiDB-lite"/>
    </source>
</evidence>
<keyword evidence="2" id="KW-0472">Membrane</keyword>
<gene>
    <name evidence="3" type="ORF">EYF80_001750</name>
</gene>
<reference evidence="3 4" key="1">
    <citation type="submission" date="2019-03" db="EMBL/GenBank/DDBJ databases">
        <title>First draft genome of Liparis tanakae, snailfish: a comprehensive survey of snailfish specific genes.</title>
        <authorList>
            <person name="Kim W."/>
            <person name="Song I."/>
            <person name="Jeong J.-H."/>
            <person name="Kim D."/>
            <person name="Kim S."/>
            <person name="Ryu S."/>
            <person name="Song J.Y."/>
            <person name="Lee S.K."/>
        </authorList>
    </citation>
    <scope>NUCLEOTIDE SEQUENCE [LARGE SCALE GENOMIC DNA]</scope>
    <source>
        <tissue evidence="3">Muscle</tissue>
    </source>
</reference>
<protein>
    <submittedName>
        <fullName evidence="3">Uncharacterized protein</fullName>
    </submittedName>
</protein>